<keyword evidence="1" id="KW-0732">Signal</keyword>
<accession>A0A917RY59</accession>
<dbReference type="RefSeq" id="WP_058855062.1">
    <property type="nucleotide sequence ID" value="NZ_BMMH01000032.1"/>
</dbReference>
<evidence type="ECO:0000256" key="1">
    <source>
        <dbReference type="SAM" id="SignalP"/>
    </source>
</evidence>
<reference evidence="2" key="2">
    <citation type="submission" date="2020-09" db="EMBL/GenBank/DDBJ databases">
        <authorList>
            <person name="Sun Q."/>
            <person name="Zhou Y."/>
        </authorList>
    </citation>
    <scope>NUCLEOTIDE SEQUENCE</scope>
    <source>
        <strain evidence="2">CGMCC 4.3508</strain>
    </source>
</reference>
<reference evidence="2" key="1">
    <citation type="journal article" date="2014" name="Int. J. Syst. Evol. Microbiol.">
        <title>Complete genome sequence of Corynebacterium casei LMG S-19264T (=DSM 44701T), isolated from a smear-ripened cheese.</title>
        <authorList>
            <consortium name="US DOE Joint Genome Institute (JGI-PGF)"/>
            <person name="Walter F."/>
            <person name="Albersmeier A."/>
            <person name="Kalinowski J."/>
            <person name="Ruckert C."/>
        </authorList>
    </citation>
    <scope>NUCLEOTIDE SEQUENCE</scope>
    <source>
        <strain evidence="2">CGMCC 4.3508</strain>
    </source>
</reference>
<organism evidence="2 3">
    <name type="scientific">Nocardia jinanensis</name>
    <dbReference type="NCBI Taxonomy" id="382504"/>
    <lineage>
        <taxon>Bacteria</taxon>
        <taxon>Bacillati</taxon>
        <taxon>Actinomycetota</taxon>
        <taxon>Actinomycetes</taxon>
        <taxon>Mycobacteriales</taxon>
        <taxon>Nocardiaceae</taxon>
        <taxon>Nocardia</taxon>
    </lineage>
</organism>
<dbReference type="Proteomes" id="UP000638263">
    <property type="component" value="Unassembled WGS sequence"/>
</dbReference>
<keyword evidence="3" id="KW-1185">Reference proteome</keyword>
<dbReference type="AlphaFoldDB" id="A0A917RY59"/>
<proteinExistence type="predicted"/>
<feature type="signal peptide" evidence="1">
    <location>
        <begin position="1"/>
        <end position="21"/>
    </location>
</feature>
<gene>
    <name evidence="2" type="ORF">GCM10011588_67910</name>
</gene>
<name>A0A917RY59_9NOCA</name>
<evidence type="ECO:0000313" key="3">
    <source>
        <dbReference type="Proteomes" id="UP000638263"/>
    </source>
</evidence>
<evidence type="ECO:0000313" key="2">
    <source>
        <dbReference type="EMBL" id="GGL43547.1"/>
    </source>
</evidence>
<dbReference type="EMBL" id="BMMH01000032">
    <property type="protein sequence ID" value="GGL43547.1"/>
    <property type="molecule type" value="Genomic_DNA"/>
</dbReference>
<protein>
    <submittedName>
        <fullName evidence="2">Uncharacterized protein</fullName>
    </submittedName>
</protein>
<sequence length="131" mass="13605">MRIASSTAALSLVSVAFGILATGLGAGTAAAVEPVVDPDNARAGFRLSQPETAALAAGPIPALVDHVVPPSRIGAGLDSETRLYRDENGAVHASLRQVILESADNDGTVLVFLHVPGAPHGRVFDIYQQWR</sequence>
<comment type="caution">
    <text evidence="2">The sequence shown here is derived from an EMBL/GenBank/DDBJ whole genome shotgun (WGS) entry which is preliminary data.</text>
</comment>
<feature type="chain" id="PRO_5038361177" evidence="1">
    <location>
        <begin position="22"/>
        <end position="131"/>
    </location>
</feature>